<organism evidence="2 3">
    <name type="scientific">Mycolicibacterium chubuense (strain NBB4)</name>
    <name type="common">Mycobacterium chubuense</name>
    <dbReference type="NCBI Taxonomy" id="710421"/>
    <lineage>
        <taxon>Bacteria</taxon>
        <taxon>Bacillati</taxon>
        <taxon>Actinomycetota</taxon>
        <taxon>Actinomycetes</taxon>
        <taxon>Mycobacteriales</taxon>
        <taxon>Mycobacteriaceae</taxon>
        <taxon>Mycolicibacterium</taxon>
    </lineage>
</organism>
<evidence type="ECO:0000256" key="1">
    <source>
        <dbReference type="SAM" id="MobiDB-lite"/>
    </source>
</evidence>
<name>I4BMR7_MYCCN</name>
<accession>I4BMR7</accession>
<evidence type="ECO:0000313" key="3">
    <source>
        <dbReference type="Proteomes" id="UP000006057"/>
    </source>
</evidence>
<dbReference type="AlphaFoldDB" id="I4BMR7"/>
<feature type="region of interest" description="Disordered" evidence="1">
    <location>
        <begin position="31"/>
        <end position="50"/>
    </location>
</feature>
<dbReference type="PATRIC" id="fig|710421.3.peg.3844"/>
<proteinExistence type="predicted"/>
<dbReference type="KEGG" id="mcb:Mycch_3848"/>
<evidence type="ECO:0000313" key="2">
    <source>
        <dbReference type="EMBL" id="AFM18574.1"/>
    </source>
</evidence>
<dbReference type="Proteomes" id="UP000006057">
    <property type="component" value="Chromosome"/>
</dbReference>
<protein>
    <submittedName>
        <fullName evidence="2">Uncharacterized protein</fullName>
    </submittedName>
</protein>
<keyword evidence="3" id="KW-1185">Reference proteome</keyword>
<dbReference type="RefSeq" id="WP_014817048.1">
    <property type="nucleotide sequence ID" value="NC_018027.1"/>
</dbReference>
<gene>
    <name evidence="2" type="ordered locus">Mycch_3848</name>
</gene>
<dbReference type="EMBL" id="CP003053">
    <property type="protein sequence ID" value="AFM18574.1"/>
    <property type="molecule type" value="Genomic_DNA"/>
</dbReference>
<sequence length="50" mass="4983" precursor="true">MTAVPKILVFAVVLAAVFALSLWAGHTFGPSPESAAPATTSQHSPPHGGG</sequence>
<dbReference type="STRING" id="710421.Mycch_3848"/>
<reference evidence="2 3" key="1">
    <citation type="submission" date="2012-06" db="EMBL/GenBank/DDBJ databases">
        <title>Complete sequence of chromosome of Mycobacterium chubuense NBB4.</title>
        <authorList>
            <consortium name="US DOE Joint Genome Institute"/>
            <person name="Lucas S."/>
            <person name="Han J."/>
            <person name="Lapidus A."/>
            <person name="Cheng J.-F."/>
            <person name="Goodwin L."/>
            <person name="Pitluck S."/>
            <person name="Peters L."/>
            <person name="Mikhailova N."/>
            <person name="Teshima H."/>
            <person name="Detter J.C."/>
            <person name="Han C."/>
            <person name="Tapia R."/>
            <person name="Land M."/>
            <person name="Hauser L."/>
            <person name="Kyrpides N."/>
            <person name="Ivanova N."/>
            <person name="Pagani I."/>
            <person name="Mattes T."/>
            <person name="Holmes A."/>
            <person name="Rutledge P."/>
            <person name="Paulsen I."/>
            <person name="Coleman N."/>
            <person name="Woyke T."/>
        </authorList>
    </citation>
    <scope>NUCLEOTIDE SEQUENCE [LARGE SCALE GENOMIC DNA]</scope>
    <source>
        <strain evidence="2 3">NBB4</strain>
    </source>
</reference>
<dbReference type="HOGENOM" id="CLU_215385_0_0_11"/>